<evidence type="ECO:0000313" key="8">
    <source>
        <dbReference type="EMBL" id="VEN73834.1"/>
    </source>
</evidence>
<dbReference type="InterPro" id="IPR013740">
    <property type="entry name" value="Redoxin"/>
</dbReference>
<dbReference type="PROSITE" id="PS01265">
    <property type="entry name" value="TPX"/>
    <property type="match status" value="1"/>
</dbReference>
<comment type="catalytic activity">
    <reaction evidence="6">
        <text>a hydroperoxide + [thioredoxin]-dithiol = an alcohol + [thioredoxin]-disulfide + H2O</text>
        <dbReference type="Rhea" id="RHEA:62620"/>
        <dbReference type="Rhea" id="RHEA-COMP:10698"/>
        <dbReference type="Rhea" id="RHEA-COMP:10700"/>
        <dbReference type="ChEBI" id="CHEBI:15377"/>
        <dbReference type="ChEBI" id="CHEBI:29950"/>
        <dbReference type="ChEBI" id="CHEBI:30879"/>
        <dbReference type="ChEBI" id="CHEBI:35924"/>
        <dbReference type="ChEBI" id="CHEBI:50058"/>
        <dbReference type="EC" id="1.11.1.24"/>
    </reaction>
</comment>
<keyword evidence="2 6" id="KW-0049">Antioxidant</keyword>
<dbReference type="GO" id="GO:0008379">
    <property type="term" value="F:thioredoxin peroxidase activity"/>
    <property type="evidence" value="ECO:0007669"/>
    <property type="project" value="UniProtKB-UniRule"/>
</dbReference>
<dbReference type="Pfam" id="PF08534">
    <property type="entry name" value="Redoxin"/>
    <property type="match status" value="1"/>
</dbReference>
<comment type="subunit">
    <text evidence="6">Homodimer.</text>
</comment>
<dbReference type="PANTHER" id="PTHR43110">
    <property type="entry name" value="THIOL PEROXIDASE"/>
    <property type="match status" value="1"/>
</dbReference>
<dbReference type="InterPro" id="IPR050455">
    <property type="entry name" value="Tpx_Peroxidase_subfamily"/>
</dbReference>
<sequence>MARITLQGASINTCGDLPAAGDPAPGFLLTKTDLSDFSLSEYRGKKVVLNIFPSIDTPVCSLSVERFNHEMGKRENAAVICASRDLPFAHARFCAANGIDHVVSASEMRDVRFGESYGVRIIDGPMEGLLARAVVVIDEEGKVLYSQLVGEIADEPDYDAALAAVG</sequence>
<organism evidence="8">
    <name type="scientific">uncultured Desulfobacteraceae bacterium</name>
    <dbReference type="NCBI Taxonomy" id="218296"/>
    <lineage>
        <taxon>Bacteria</taxon>
        <taxon>Pseudomonadati</taxon>
        <taxon>Thermodesulfobacteriota</taxon>
        <taxon>Desulfobacteria</taxon>
        <taxon>Desulfobacterales</taxon>
        <taxon>Desulfobacteraceae</taxon>
        <taxon>environmental samples</taxon>
    </lineage>
</organism>
<dbReference type="PROSITE" id="PS51352">
    <property type="entry name" value="THIOREDOXIN_2"/>
    <property type="match status" value="1"/>
</dbReference>
<keyword evidence="1 6" id="KW-0575">Peroxidase</keyword>
<name>A0A484HJS2_9BACT</name>
<comment type="similarity">
    <text evidence="6">Belongs to the peroxiredoxin family. Tpx subfamily.</text>
</comment>
<keyword evidence="5 6" id="KW-0676">Redox-active center</keyword>
<protein>
    <recommendedName>
        <fullName evidence="6">Thiol peroxidase</fullName>
        <shortName evidence="6">Tpx</shortName>
        <ecNumber evidence="6">1.11.1.24</ecNumber>
    </recommendedName>
    <alternativeName>
        <fullName evidence="6">Peroxiredoxin tpx</fullName>
        <shortName evidence="6">Prx</shortName>
    </alternativeName>
    <alternativeName>
        <fullName evidence="6">Thioredoxin peroxidase</fullName>
    </alternativeName>
    <alternativeName>
        <fullName evidence="6">Thioredoxin-dependent peroxiredoxin</fullName>
    </alternativeName>
</protein>
<dbReference type="EMBL" id="CAACVI010000012">
    <property type="protein sequence ID" value="VEN73834.1"/>
    <property type="molecule type" value="Genomic_DNA"/>
</dbReference>
<dbReference type="EC" id="1.11.1.24" evidence="6"/>
<dbReference type="SUPFAM" id="SSF52833">
    <property type="entry name" value="Thioredoxin-like"/>
    <property type="match status" value="1"/>
</dbReference>
<keyword evidence="4 6" id="KW-1015">Disulfide bond</keyword>
<keyword evidence="3 6" id="KW-0560">Oxidoreductase</keyword>
<evidence type="ECO:0000256" key="2">
    <source>
        <dbReference type="ARBA" id="ARBA00022862"/>
    </source>
</evidence>
<feature type="active site" description="Cysteine sulfenic acid (-SOH) intermediate" evidence="6">
    <location>
        <position position="60"/>
    </location>
</feature>
<dbReference type="CDD" id="cd03014">
    <property type="entry name" value="PRX_Atyp2cys"/>
    <property type="match status" value="1"/>
</dbReference>
<proteinExistence type="inferred from homology"/>
<dbReference type="InterPro" id="IPR013766">
    <property type="entry name" value="Thioredoxin_domain"/>
</dbReference>
<evidence type="ECO:0000259" key="7">
    <source>
        <dbReference type="PROSITE" id="PS51352"/>
    </source>
</evidence>
<comment type="miscellaneous">
    <text evidence="6">The active site is a conserved redox-active cysteine residue, the peroxidatic cysteine (C(P)), which makes the nucleophilic attack on the peroxide substrate. The peroxide oxidizes the C(P)-SH to cysteine sulfenic acid (C(P)-SOH), which then reacts with another cysteine residue, the resolving cysteine (C(R)), to form a disulfide bridge. The disulfide is subsequently reduced by an appropriate electron donor to complete the catalytic cycle. In this atypical 2-Cys peroxiredoxin, C(R) is present in the same subunit to form an intramolecular disulfide. The disulfide is subsequently reduced by thioredoxin.</text>
</comment>
<evidence type="ECO:0000256" key="3">
    <source>
        <dbReference type="ARBA" id="ARBA00023002"/>
    </source>
</evidence>
<dbReference type="HAMAP" id="MF_00269">
    <property type="entry name" value="Tpx"/>
    <property type="match status" value="1"/>
</dbReference>
<dbReference type="InterPro" id="IPR018219">
    <property type="entry name" value="Tpx_CS"/>
</dbReference>
<dbReference type="NCBIfam" id="NF001808">
    <property type="entry name" value="PRK00522.1"/>
    <property type="match status" value="1"/>
</dbReference>
<dbReference type="InterPro" id="IPR002065">
    <property type="entry name" value="TPX"/>
</dbReference>
<feature type="domain" description="Thioredoxin" evidence="7">
    <location>
        <begin position="18"/>
        <end position="166"/>
    </location>
</feature>
<comment type="function">
    <text evidence="6">Thiol-specific peroxidase that catalyzes the reduction of hydrogen peroxide and organic hydroperoxides to water and alcohols, respectively. Plays a role in cell protection against oxidative stress by detoxifying peroxides.</text>
</comment>
<accession>A0A484HJS2</accession>
<dbReference type="InterPro" id="IPR036249">
    <property type="entry name" value="Thioredoxin-like_sf"/>
</dbReference>
<feature type="disulfide bond" description="Redox-active" evidence="6">
    <location>
        <begin position="60"/>
        <end position="94"/>
    </location>
</feature>
<reference evidence="8" key="1">
    <citation type="submission" date="2019-01" db="EMBL/GenBank/DDBJ databases">
        <authorList>
            <consortium name="Genoscope - CEA"/>
            <person name="William W."/>
        </authorList>
    </citation>
    <scope>NUCLEOTIDE SEQUENCE</scope>
    <source>
        <strain evidence="8">CR-1</strain>
    </source>
</reference>
<evidence type="ECO:0000256" key="5">
    <source>
        <dbReference type="ARBA" id="ARBA00023284"/>
    </source>
</evidence>
<dbReference type="Gene3D" id="3.40.30.10">
    <property type="entry name" value="Glutaredoxin"/>
    <property type="match status" value="1"/>
</dbReference>
<dbReference type="PANTHER" id="PTHR43110:SF1">
    <property type="entry name" value="THIOL PEROXIDASE"/>
    <property type="match status" value="1"/>
</dbReference>
<dbReference type="AlphaFoldDB" id="A0A484HJS2"/>
<evidence type="ECO:0000256" key="4">
    <source>
        <dbReference type="ARBA" id="ARBA00023157"/>
    </source>
</evidence>
<gene>
    <name evidence="6 8" type="primary">tpx</name>
    <name evidence="8" type="ORF">EPICR_20304</name>
</gene>
<evidence type="ECO:0000256" key="6">
    <source>
        <dbReference type="HAMAP-Rule" id="MF_00269"/>
    </source>
</evidence>
<evidence type="ECO:0000256" key="1">
    <source>
        <dbReference type="ARBA" id="ARBA00022559"/>
    </source>
</evidence>